<evidence type="ECO:0000313" key="1">
    <source>
        <dbReference type="EMBL" id="VDK32133.1"/>
    </source>
</evidence>
<name>A0A183D052_9BILA</name>
<proteinExistence type="predicted"/>
<protein>
    <submittedName>
        <fullName evidence="3">NR LBD domain-containing protein</fullName>
    </submittedName>
</protein>
<gene>
    <name evidence="1" type="ORF">GPUH_LOCUS2093</name>
</gene>
<keyword evidence="2" id="KW-1185">Reference proteome</keyword>
<evidence type="ECO:0000313" key="3">
    <source>
        <dbReference type="WBParaSite" id="GPUH_0000209801-mRNA-1"/>
    </source>
</evidence>
<accession>A0A183D052</accession>
<evidence type="ECO:0000313" key="2">
    <source>
        <dbReference type="Proteomes" id="UP000271098"/>
    </source>
</evidence>
<organism evidence="3">
    <name type="scientific">Gongylonema pulchrum</name>
    <dbReference type="NCBI Taxonomy" id="637853"/>
    <lineage>
        <taxon>Eukaryota</taxon>
        <taxon>Metazoa</taxon>
        <taxon>Ecdysozoa</taxon>
        <taxon>Nematoda</taxon>
        <taxon>Chromadorea</taxon>
        <taxon>Rhabditida</taxon>
        <taxon>Spirurina</taxon>
        <taxon>Spiruromorpha</taxon>
        <taxon>Spiruroidea</taxon>
        <taxon>Gongylonematidae</taxon>
        <taxon>Gongylonema</taxon>
    </lineage>
</organism>
<dbReference type="EMBL" id="UYRT01002936">
    <property type="protein sequence ID" value="VDK32133.1"/>
    <property type="molecule type" value="Genomic_DNA"/>
</dbReference>
<dbReference type="Proteomes" id="UP000271098">
    <property type="component" value="Unassembled WGS sequence"/>
</dbReference>
<dbReference type="WBParaSite" id="GPUH_0000209801-mRNA-1">
    <property type="protein sequence ID" value="GPUH_0000209801-mRNA-1"/>
    <property type="gene ID" value="GPUH_0000209801"/>
</dbReference>
<reference evidence="1 2" key="2">
    <citation type="submission" date="2018-11" db="EMBL/GenBank/DDBJ databases">
        <authorList>
            <consortium name="Pathogen Informatics"/>
        </authorList>
    </citation>
    <scope>NUCLEOTIDE SEQUENCE [LARGE SCALE GENOMIC DNA]</scope>
</reference>
<dbReference type="AlphaFoldDB" id="A0A183D052"/>
<reference evidence="3" key="1">
    <citation type="submission" date="2016-06" db="UniProtKB">
        <authorList>
            <consortium name="WormBaseParasite"/>
        </authorList>
    </citation>
    <scope>IDENTIFICATION</scope>
</reference>
<sequence length="109" mass="12837">MRLPEVPLSRHNYVCFVSAYDRLNKQTILNRIRAPTRQNVQQIIKLGIFSAQNLKYFKHGVCNNTVSMENIRHVLSTMEAHHLPSRLTELESFILVMALKYWKTPENQR</sequence>